<evidence type="ECO:0000313" key="1">
    <source>
        <dbReference type="EMBL" id="JAE02290.1"/>
    </source>
</evidence>
<organism evidence="1">
    <name type="scientific">Arundo donax</name>
    <name type="common">Giant reed</name>
    <name type="synonym">Donax arundinaceus</name>
    <dbReference type="NCBI Taxonomy" id="35708"/>
    <lineage>
        <taxon>Eukaryota</taxon>
        <taxon>Viridiplantae</taxon>
        <taxon>Streptophyta</taxon>
        <taxon>Embryophyta</taxon>
        <taxon>Tracheophyta</taxon>
        <taxon>Spermatophyta</taxon>
        <taxon>Magnoliopsida</taxon>
        <taxon>Liliopsida</taxon>
        <taxon>Poales</taxon>
        <taxon>Poaceae</taxon>
        <taxon>PACMAD clade</taxon>
        <taxon>Arundinoideae</taxon>
        <taxon>Arundineae</taxon>
        <taxon>Arundo</taxon>
    </lineage>
</organism>
<reference evidence="1" key="2">
    <citation type="journal article" date="2015" name="Data Brief">
        <title>Shoot transcriptome of the giant reed, Arundo donax.</title>
        <authorList>
            <person name="Barrero R.A."/>
            <person name="Guerrero F.D."/>
            <person name="Moolhuijzen P."/>
            <person name="Goolsby J.A."/>
            <person name="Tidwell J."/>
            <person name="Bellgard S.E."/>
            <person name="Bellgard M.I."/>
        </authorList>
    </citation>
    <scope>NUCLEOTIDE SEQUENCE</scope>
    <source>
        <tissue evidence="1">Shoot tissue taken approximately 20 cm above the soil surface</tissue>
    </source>
</reference>
<protein>
    <submittedName>
        <fullName evidence="1">Uncharacterized protein</fullName>
    </submittedName>
</protein>
<reference evidence="1" key="1">
    <citation type="submission" date="2014-09" db="EMBL/GenBank/DDBJ databases">
        <authorList>
            <person name="Magalhaes I.L.F."/>
            <person name="Oliveira U."/>
            <person name="Santos F.R."/>
            <person name="Vidigal T.H.D.A."/>
            <person name="Brescovit A.D."/>
            <person name="Santos A.J."/>
        </authorList>
    </citation>
    <scope>NUCLEOTIDE SEQUENCE</scope>
    <source>
        <tissue evidence="1">Shoot tissue taken approximately 20 cm above the soil surface</tissue>
    </source>
</reference>
<proteinExistence type="predicted"/>
<sequence>MPASPLSTSPSAPCHLLCWSCARLPHPRPLLLVHNLNRQTLEQSLPSLLPKQCQGVLLSSGLHYRPQILHYKEVVLGRLKIRTFLTKSSGYSMRDVLHILALE</sequence>
<dbReference type="EMBL" id="GBRH01195606">
    <property type="protein sequence ID" value="JAE02290.1"/>
    <property type="molecule type" value="Transcribed_RNA"/>
</dbReference>
<dbReference type="AlphaFoldDB" id="A0A0A9ENG3"/>
<name>A0A0A9ENG3_ARUDO</name>
<accession>A0A0A9ENG3</accession>